<reference evidence="6 7" key="1">
    <citation type="journal article" date="2019" name="Int. J. Syst. Evol. Microbiol.">
        <title>The Global Catalogue of Microorganisms (GCM) 10K type strain sequencing project: providing services to taxonomists for standard genome sequencing and annotation.</title>
        <authorList>
            <consortium name="The Broad Institute Genomics Platform"/>
            <consortium name="The Broad Institute Genome Sequencing Center for Infectious Disease"/>
            <person name="Wu L."/>
            <person name="Ma J."/>
        </authorList>
    </citation>
    <scope>NUCLEOTIDE SEQUENCE [LARGE SCALE GENOMIC DNA]</scope>
    <source>
        <strain evidence="6 7">JCM 6307</strain>
    </source>
</reference>
<evidence type="ECO:0000256" key="1">
    <source>
        <dbReference type="ARBA" id="ARBA00022603"/>
    </source>
</evidence>
<dbReference type="SUPFAM" id="SSF53335">
    <property type="entry name" value="S-adenosyl-L-methionine-dependent methyltransferases"/>
    <property type="match status" value="1"/>
</dbReference>
<dbReference type="Pfam" id="PF13649">
    <property type="entry name" value="Methyltransf_25"/>
    <property type="match status" value="1"/>
</dbReference>
<evidence type="ECO:0000313" key="6">
    <source>
        <dbReference type="EMBL" id="GAA2490554.1"/>
    </source>
</evidence>
<evidence type="ECO:0000256" key="3">
    <source>
        <dbReference type="ARBA" id="ARBA00022691"/>
    </source>
</evidence>
<comment type="caution">
    <text evidence="6">The sequence shown here is derived from an EMBL/GenBank/DDBJ whole genome shotgun (WGS) entry which is preliminary data.</text>
</comment>
<feature type="domain" description="Methyltransferase" evidence="5">
    <location>
        <begin position="66"/>
        <end position="168"/>
    </location>
</feature>
<feature type="region of interest" description="Disordered" evidence="4">
    <location>
        <begin position="1"/>
        <end position="39"/>
    </location>
</feature>
<evidence type="ECO:0000256" key="4">
    <source>
        <dbReference type="SAM" id="MobiDB-lite"/>
    </source>
</evidence>
<protein>
    <submittedName>
        <fullName evidence="6">Methyltransferase domain-containing protein</fullName>
    </submittedName>
</protein>
<name>A0ABN3LUG3_9ACTN</name>
<gene>
    <name evidence="6" type="ORF">GCM10010406_28340</name>
</gene>
<keyword evidence="3" id="KW-0949">S-adenosyl-L-methionine</keyword>
<dbReference type="EMBL" id="BAAATA010000014">
    <property type="protein sequence ID" value="GAA2490554.1"/>
    <property type="molecule type" value="Genomic_DNA"/>
</dbReference>
<dbReference type="Proteomes" id="UP001501358">
    <property type="component" value="Unassembled WGS sequence"/>
</dbReference>
<evidence type="ECO:0000259" key="5">
    <source>
        <dbReference type="Pfam" id="PF13649"/>
    </source>
</evidence>
<evidence type="ECO:0000256" key="2">
    <source>
        <dbReference type="ARBA" id="ARBA00022679"/>
    </source>
</evidence>
<dbReference type="CDD" id="cd02440">
    <property type="entry name" value="AdoMet_MTases"/>
    <property type="match status" value="1"/>
</dbReference>
<keyword evidence="1 6" id="KW-0489">Methyltransferase</keyword>
<evidence type="ECO:0000313" key="7">
    <source>
        <dbReference type="Proteomes" id="UP001501358"/>
    </source>
</evidence>
<dbReference type="GO" id="GO:0032259">
    <property type="term" value="P:methylation"/>
    <property type="evidence" value="ECO:0007669"/>
    <property type="project" value="UniProtKB-KW"/>
</dbReference>
<proteinExistence type="predicted"/>
<dbReference type="PANTHER" id="PTHR43464">
    <property type="entry name" value="METHYLTRANSFERASE"/>
    <property type="match status" value="1"/>
</dbReference>
<dbReference type="InterPro" id="IPR041698">
    <property type="entry name" value="Methyltransf_25"/>
</dbReference>
<keyword evidence="2" id="KW-0808">Transferase</keyword>
<accession>A0ABN3LUG3</accession>
<dbReference type="InterPro" id="IPR029063">
    <property type="entry name" value="SAM-dependent_MTases_sf"/>
</dbReference>
<keyword evidence="7" id="KW-1185">Reference proteome</keyword>
<dbReference type="PANTHER" id="PTHR43464:SF19">
    <property type="entry name" value="UBIQUINONE BIOSYNTHESIS O-METHYLTRANSFERASE, MITOCHONDRIAL"/>
    <property type="match status" value="1"/>
</dbReference>
<dbReference type="GO" id="GO:0008168">
    <property type="term" value="F:methyltransferase activity"/>
    <property type="evidence" value="ECO:0007669"/>
    <property type="project" value="UniProtKB-KW"/>
</dbReference>
<sequence>MAALGEVAAEGPQEPDADGGTAAPAAPVPPAPEGEAPDGGVREELLARRLDEQIHARFPVGRRLKVLDAGCGRGGLALRLARAGHEVTGTESRGDALEAACAALSAEPEGIRERVRFLDAAPGEAGRRFGAGSFDVVLCHGALTGPEAEPAGTEALLASLARVLAPGGLLSLLVPNADAPAMRAGLCGDWDGALAALDPERYGPPGGTEHAAPRREALAGTLRGIGVPLHEWYGVQVFTDRLPDHLPDHLPDGDAGPAPEAVRERMLTAEEEAGRRDPYRQVAGLLHLFGVRD</sequence>
<organism evidence="6 7">
    <name type="scientific">Streptomyces thermolineatus</name>
    <dbReference type="NCBI Taxonomy" id="44033"/>
    <lineage>
        <taxon>Bacteria</taxon>
        <taxon>Bacillati</taxon>
        <taxon>Actinomycetota</taxon>
        <taxon>Actinomycetes</taxon>
        <taxon>Kitasatosporales</taxon>
        <taxon>Streptomycetaceae</taxon>
        <taxon>Streptomyces</taxon>
    </lineage>
</organism>
<dbReference type="Gene3D" id="3.40.50.150">
    <property type="entry name" value="Vaccinia Virus protein VP39"/>
    <property type="match status" value="1"/>
</dbReference>